<feature type="binding site" evidence="2">
    <location>
        <begin position="17"/>
        <end position="20"/>
    </location>
    <ligand>
        <name>substrate</name>
    </ligand>
</feature>
<gene>
    <name evidence="3" type="ORF">GCWU000182_001377</name>
</gene>
<comment type="function">
    <text evidence="2">Catalyzes the condensation of isopentenyl diphosphate (IPP) with allylic pyrophosphates generating different type of terpenoids.</text>
</comment>
<protein>
    <recommendedName>
        <fullName evidence="2">Isoprenyl transferase</fullName>
        <ecNumber evidence="2">2.5.1.-</ecNumber>
    </recommendedName>
</protein>
<dbReference type="GO" id="GO:0030145">
    <property type="term" value="F:manganese ion binding"/>
    <property type="evidence" value="ECO:0007669"/>
    <property type="project" value="TreeGrafter"/>
</dbReference>
<dbReference type="PROSITE" id="PS01066">
    <property type="entry name" value="UPP_SYNTHASE"/>
    <property type="match status" value="1"/>
</dbReference>
<feature type="binding site" evidence="2">
    <location>
        <position position="187"/>
    </location>
    <ligand>
        <name>substrate</name>
    </ligand>
</feature>
<feature type="binding site" evidence="2">
    <location>
        <position position="21"/>
    </location>
    <ligand>
        <name>substrate</name>
    </ligand>
</feature>
<dbReference type="GO" id="GO:0000287">
    <property type="term" value="F:magnesium ion binding"/>
    <property type="evidence" value="ECO:0007669"/>
    <property type="project" value="UniProtKB-UniRule"/>
</dbReference>
<dbReference type="Pfam" id="PF01255">
    <property type="entry name" value="Prenyltransf"/>
    <property type="match status" value="1"/>
</dbReference>
<dbReference type="AlphaFoldDB" id="W1Q2E3"/>
<dbReference type="FunFam" id="3.40.1180.10:FF:000001">
    <property type="entry name" value="(2E,6E)-farnesyl-diphosphate-specific ditrans,polycis-undecaprenyl-diphosphate synthase"/>
    <property type="match status" value="1"/>
</dbReference>
<dbReference type="InterPro" id="IPR018520">
    <property type="entry name" value="UPP_synth-like_CS"/>
</dbReference>
<feature type="binding site" evidence="2">
    <location>
        <begin position="193"/>
        <end position="195"/>
    </location>
    <ligand>
        <name>substrate</name>
    </ligand>
</feature>
<dbReference type="EC" id="2.5.1.-" evidence="2"/>
<organism evidence="3 4">
    <name type="scientific">Abiotrophia defectiva ATCC 49176</name>
    <dbReference type="NCBI Taxonomy" id="592010"/>
    <lineage>
        <taxon>Bacteria</taxon>
        <taxon>Bacillati</taxon>
        <taxon>Bacillota</taxon>
        <taxon>Bacilli</taxon>
        <taxon>Lactobacillales</taxon>
        <taxon>Aerococcaceae</taxon>
        <taxon>Abiotrophia</taxon>
    </lineage>
</organism>
<dbReference type="eggNOG" id="COG0020">
    <property type="taxonomic scope" value="Bacteria"/>
</dbReference>
<comment type="cofactor">
    <cofactor evidence="2">
        <name>Mg(2+)</name>
        <dbReference type="ChEBI" id="CHEBI:18420"/>
    </cofactor>
    <text evidence="2">Binds 2 magnesium ions per subunit.</text>
</comment>
<feature type="active site" description="Proton acceptor" evidence="2">
    <location>
        <position position="64"/>
    </location>
</feature>
<feature type="binding site" evidence="2">
    <location>
        <position position="16"/>
    </location>
    <ligand>
        <name>Mg(2+)</name>
        <dbReference type="ChEBI" id="CHEBI:18420"/>
    </ligand>
</feature>
<proteinExistence type="inferred from homology"/>
<dbReference type="EMBL" id="ACIN03000013">
    <property type="protein sequence ID" value="ESK65216.1"/>
    <property type="molecule type" value="Genomic_DNA"/>
</dbReference>
<feature type="binding site" evidence="2">
    <location>
        <position position="206"/>
    </location>
    <ligand>
        <name>Mg(2+)</name>
        <dbReference type="ChEBI" id="CHEBI:18420"/>
    </ligand>
</feature>
<evidence type="ECO:0000313" key="3">
    <source>
        <dbReference type="EMBL" id="ESK65216.1"/>
    </source>
</evidence>
<dbReference type="CDD" id="cd00475">
    <property type="entry name" value="Cis_IPPS"/>
    <property type="match status" value="1"/>
</dbReference>
<dbReference type="GeneID" id="84817880"/>
<comment type="similarity">
    <text evidence="2">Belongs to the UPP synthase family.</text>
</comment>
<keyword evidence="1 2" id="KW-0808">Transferase</keyword>
<dbReference type="PANTHER" id="PTHR10291">
    <property type="entry name" value="DEHYDRODOLICHYL DIPHOSPHATE SYNTHASE FAMILY MEMBER"/>
    <property type="match status" value="1"/>
</dbReference>
<feature type="binding site" evidence="2">
    <location>
        <position position="67"/>
    </location>
    <ligand>
        <name>substrate</name>
    </ligand>
</feature>
<keyword evidence="2" id="KW-0460">Magnesium</keyword>
<accession>W1Q2E3</accession>
<comment type="caution">
    <text evidence="3">The sequence shown here is derived from an EMBL/GenBank/DDBJ whole genome shotgun (WGS) entry which is preliminary data.</text>
</comment>
<keyword evidence="2" id="KW-0479">Metal-binding</keyword>
<feature type="binding site" evidence="2">
    <location>
        <position position="33"/>
    </location>
    <ligand>
        <name>substrate</name>
    </ligand>
</feature>
<dbReference type="GO" id="GO:0008834">
    <property type="term" value="F:ditrans,polycis-undecaprenyl-diphosphate synthase [(2E,6E)-farnesyl-diphosphate specific] activity"/>
    <property type="evidence" value="ECO:0007669"/>
    <property type="project" value="TreeGrafter"/>
</dbReference>
<dbReference type="HAMAP" id="MF_01139">
    <property type="entry name" value="ISPT"/>
    <property type="match status" value="1"/>
</dbReference>
<keyword evidence="4" id="KW-1185">Reference proteome</keyword>
<dbReference type="Proteomes" id="UP000019050">
    <property type="component" value="Unassembled WGS sequence"/>
</dbReference>
<evidence type="ECO:0000313" key="4">
    <source>
        <dbReference type="Proteomes" id="UP000019050"/>
    </source>
</evidence>
<feature type="binding site" evidence="2">
    <location>
        <position position="65"/>
    </location>
    <ligand>
        <name>substrate</name>
    </ligand>
</feature>
<name>W1Q2E3_ABIDE</name>
<dbReference type="SUPFAM" id="SSF64005">
    <property type="entry name" value="Undecaprenyl diphosphate synthase"/>
    <property type="match status" value="1"/>
</dbReference>
<feature type="active site" evidence="2">
    <location>
        <position position="16"/>
    </location>
</feature>
<dbReference type="NCBIfam" id="TIGR00055">
    <property type="entry name" value="uppS"/>
    <property type="match status" value="1"/>
</dbReference>
<feature type="binding site" evidence="2">
    <location>
        <position position="29"/>
    </location>
    <ligand>
        <name>substrate</name>
    </ligand>
</feature>
<comment type="subunit">
    <text evidence="2">Homodimer.</text>
</comment>
<feature type="binding site" evidence="2">
    <location>
        <begin position="61"/>
        <end position="63"/>
    </location>
    <ligand>
        <name>substrate</name>
    </ligand>
</feature>
<dbReference type="NCBIfam" id="NF011405">
    <property type="entry name" value="PRK14830.1"/>
    <property type="match status" value="1"/>
</dbReference>
<dbReference type="RefSeq" id="WP_023392019.1">
    <property type="nucleotide sequence ID" value="NZ_KI535340.1"/>
</dbReference>
<dbReference type="PANTHER" id="PTHR10291:SF0">
    <property type="entry name" value="DEHYDRODOLICHYL DIPHOSPHATE SYNTHASE 2"/>
    <property type="match status" value="1"/>
</dbReference>
<dbReference type="GO" id="GO:0016094">
    <property type="term" value="P:polyprenol biosynthetic process"/>
    <property type="evidence" value="ECO:0007669"/>
    <property type="project" value="TreeGrafter"/>
</dbReference>
<dbReference type="InterPro" id="IPR001441">
    <property type="entry name" value="UPP_synth-like"/>
</dbReference>
<dbReference type="HOGENOM" id="CLU_038505_1_1_9"/>
<dbReference type="STRING" id="592010.GCWU000182_001377"/>
<dbReference type="OrthoDB" id="4191603at2"/>
<reference evidence="3" key="1">
    <citation type="submission" date="2013-06" db="EMBL/GenBank/DDBJ databases">
        <authorList>
            <person name="Weinstock G."/>
            <person name="Sodergren E."/>
            <person name="Clifton S."/>
            <person name="Fulton L."/>
            <person name="Fulton B."/>
            <person name="Courtney L."/>
            <person name="Fronick C."/>
            <person name="Harrison M."/>
            <person name="Strong C."/>
            <person name="Farmer C."/>
            <person name="Delahaunty K."/>
            <person name="Markovic C."/>
            <person name="Hall O."/>
            <person name="Minx P."/>
            <person name="Tomlinson C."/>
            <person name="Mitreva M."/>
            <person name="Nelson J."/>
            <person name="Hou S."/>
            <person name="Wollam A."/>
            <person name="Pepin K.H."/>
            <person name="Johnson M."/>
            <person name="Bhonagiri V."/>
            <person name="Nash W.E."/>
            <person name="Warren W."/>
            <person name="Chinwalla A."/>
            <person name="Mardis E.R."/>
            <person name="Wilson R.K."/>
        </authorList>
    </citation>
    <scope>NUCLEOTIDE SEQUENCE [LARGE SCALE GENOMIC DNA]</scope>
    <source>
        <strain evidence="3">ATCC 49176</strain>
    </source>
</reference>
<dbReference type="GO" id="GO:0005829">
    <property type="term" value="C:cytosol"/>
    <property type="evidence" value="ECO:0007669"/>
    <property type="project" value="TreeGrafter"/>
</dbReference>
<sequence>MADLSKVPAHVALIMDGNGRWAKKRFLPRVAGHKKGVDTIKKITKRANQLGVKMLTVYAFSTENWKRPEQEVSFLMKLPKEFFAKFVPELLEQNVRVETIGDLEGLPEATRKVLKQAIADTAHCTGLILNFAINYGSQDELCHAVQTLARQVASGTLKPEDITPDLIGQNLETAKFGSLANPDLIIRTSGEERLSNFLLWQAAYSEFYFTERLWPDFDEGDFDQALAVYASRQRRFGKVLDTE</sequence>
<dbReference type="Gene3D" id="3.40.1180.10">
    <property type="entry name" value="Decaprenyl diphosphate synthase-like"/>
    <property type="match status" value="1"/>
</dbReference>
<evidence type="ECO:0000256" key="1">
    <source>
        <dbReference type="ARBA" id="ARBA00022679"/>
    </source>
</evidence>
<dbReference type="InterPro" id="IPR036424">
    <property type="entry name" value="UPP_synth-like_sf"/>
</dbReference>
<evidence type="ECO:0000256" key="2">
    <source>
        <dbReference type="HAMAP-Rule" id="MF_01139"/>
    </source>
</evidence>